<dbReference type="AlphaFoldDB" id="A0AAV4PYI7"/>
<proteinExistence type="predicted"/>
<evidence type="ECO:0000313" key="2">
    <source>
        <dbReference type="EMBL" id="GIY02190.1"/>
    </source>
</evidence>
<feature type="region of interest" description="Disordered" evidence="1">
    <location>
        <begin position="49"/>
        <end position="71"/>
    </location>
</feature>
<feature type="region of interest" description="Disordered" evidence="1">
    <location>
        <begin position="1"/>
        <end position="28"/>
    </location>
</feature>
<keyword evidence="3" id="KW-1185">Reference proteome</keyword>
<evidence type="ECO:0000256" key="1">
    <source>
        <dbReference type="SAM" id="MobiDB-lite"/>
    </source>
</evidence>
<dbReference type="EMBL" id="BPLR01005420">
    <property type="protein sequence ID" value="GIY02190.1"/>
    <property type="molecule type" value="Genomic_DNA"/>
</dbReference>
<sequence>MWSMVTNIPKVNCDRKDGEHPGGKREQPNLITFVNNAACPLWPRISRKLTSNREDGEHPGEKESNPYARRVSRKSPLNTWVVAEALVADRLEF</sequence>
<evidence type="ECO:0000313" key="3">
    <source>
        <dbReference type="Proteomes" id="UP001054945"/>
    </source>
</evidence>
<comment type="caution">
    <text evidence="2">The sequence shown here is derived from an EMBL/GenBank/DDBJ whole genome shotgun (WGS) entry which is preliminary data.</text>
</comment>
<feature type="compositionally biased region" description="Basic and acidic residues" evidence="1">
    <location>
        <begin position="12"/>
        <end position="27"/>
    </location>
</feature>
<organism evidence="2 3">
    <name type="scientific">Caerostris extrusa</name>
    <name type="common">Bark spider</name>
    <name type="synonym">Caerostris bankana</name>
    <dbReference type="NCBI Taxonomy" id="172846"/>
    <lineage>
        <taxon>Eukaryota</taxon>
        <taxon>Metazoa</taxon>
        <taxon>Ecdysozoa</taxon>
        <taxon>Arthropoda</taxon>
        <taxon>Chelicerata</taxon>
        <taxon>Arachnida</taxon>
        <taxon>Araneae</taxon>
        <taxon>Araneomorphae</taxon>
        <taxon>Entelegynae</taxon>
        <taxon>Araneoidea</taxon>
        <taxon>Araneidae</taxon>
        <taxon>Caerostris</taxon>
    </lineage>
</organism>
<protein>
    <submittedName>
        <fullName evidence="2">Uncharacterized protein</fullName>
    </submittedName>
</protein>
<name>A0AAV4PYI7_CAEEX</name>
<gene>
    <name evidence="2" type="ORF">CEXT_254671</name>
</gene>
<feature type="compositionally biased region" description="Basic and acidic residues" evidence="1">
    <location>
        <begin position="51"/>
        <end position="64"/>
    </location>
</feature>
<dbReference type="Proteomes" id="UP001054945">
    <property type="component" value="Unassembled WGS sequence"/>
</dbReference>
<accession>A0AAV4PYI7</accession>
<reference evidence="2 3" key="1">
    <citation type="submission" date="2021-06" db="EMBL/GenBank/DDBJ databases">
        <title>Caerostris extrusa draft genome.</title>
        <authorList>
            <person name="Kono N."/>
            <person name="Arakawa K."/>
        </authorList>
    </citation>
    <scope>NUCLEOTIDE SEQUENCE [LARGE SCALE GENOMIC DNA]</scope>
</reference>